<keyword evidence="9" id="KW-0217">Developmental protein</keyword>
<evidence type="ECO:0000256" key="8">
    <source>
        <dbReference type="ARBA" id="ARBA00017666"/>
    </source>
</evidence>
<accession>A0A8C1JZ09</accession>
<dbReference type="OMA" id="MAYWHPL"/>
<organism evidence="17 18">
    <name type="scientific">Cyprinus carpio</name>
    <name type="common">Common carp</name>
    <dbReference type="NCBI Taxonomy" id="7962"/>
    <lineage>
        <taxon>Eukaryota</taxon>
        <taxon>Metazoa</taxon>
        <taxon>Chordata</taxon>
        <taxon>Craniata</taxon>
        <taxon>Vertebrata</taxon>
        <taxon>Euteleostomi</taxon>
        <taxon>Actinopterygii</taxon>
        <taxon>Neopterygii</taxon>
        <taxon>Teleostei</taxon>
        <taxon>Ostariophysi</taxon>
        <taxon>Cypriniformes</taxon>
        <taxon>Cyprinidae</taxon>
        <taxon>Cyprininae</taxon>
        <taxon>Cyprinus</taxon>
    </lineage>
</organism>
<evidence type="ECO:0000256" key="2">
    <source>
        <dbReference type="ARBA" id="ARBA00004484"/>
    </source>
</evidence>
<evidence type="ECO:0000256" key="5">
    <source>
        <dbReference type="ARBA" id="ARBA00004510"/>
    </source>
</evidence>
<evidence type="ECO:0000256" key="14">
    <source>
        <dbReference type="SAM" id="Coils"/>
    </source>
</evidence>
<evidence type="ECO:0000256" key="10">
    <source>
        <dbReference type="ARBA" id="ARBA00022490"/>
    </source>
</evidence>
<evidence type="ECO:0000256" key="7">
    <source>
        <dbReference type="ARBA" id="ARBA00010041"/>
    </source>
</evidence>
<evidence type="ECO:0000256" key="9">
    <source>
        <dbReference type="ARBA" id="ARBA00022473"/>
    </source>
</evidence>
<dbReference type="GO" id="GO:0003779">
    <property type="term" value="F:actin binding"/>
    <property type="evidence" value="ECO:0007669"/>
    <property type="project" value="InterPro"/>
</dbReference>
<evidence type="ECO:0000256" key="1">
    <source>
        <dbReference type="ARBA" id="ARBA00004245"/>
    </source>
</evidence>
<dbReference type="Proteomes" id="UP000694427">
    <property type="component" value="Unplaced"/>
</dbReference>
<evidence type="ECO:0000313" key="18">
    <source>
        <dbReference type="Proteomes" id="UP000694427"/>
    </source>
</evidence>
<dbReference type="PROSITE" id="PS51082">
    <property type="entry name" value="WH2"/>
    <property type="match status" value="1"/>
</dbReference>
<keyword evidence="18" id="KW-1185">Reference proteome</keyword>
<dbReference type="PANTHER" id="PTHR46606">
    <property type="entry name" value="SHOOTIN-1"/>
    <property type="match status" value="1"/>
</dbReference>
<evidence type="ECO:0000256" key="12">
    <source>
        <dbReference type="ARBA" id="ARBA00023212"/>
    </source>
</evidence>
<feature type="coiled-coil region" evidence="14">
    <location>
        <begin position="236"/>
        <end position="304"/>
    </location>
</feature>
<evidence type="ECO:0000256" key="3">
    <source>
        <dbReference type="ARBA" id="ARBA00004486"/>
    </source>
</evidence>
<comment type="subcellular location">
    <subcellularLocation>
        <location evidence="4">Cell projection</location>
        <location evidence="4">Axon</location>
    </subcellularLocation>
    <subcellularLocation>
        <location evidence="3">Cell projection</location>
        <location evidence="3">Filopodium</location>
    </subcellularLocation>
    <subcellularLocation>
        <location evidence="6">Cell projection</location>
        <location evidence="6">Growth cone</location>
    </subcellularLocation>
    <subcellularLocation>
        <location evidence="5">Cell projection</location>
        <location evidence="5">Lamellipodium</location>
    </subcellularLocation>
    <subcellularLocation>
        <location evidence="1">Cytoplasm</location>
        <location evidence="1">Cytoskeleton</location>
    </subcellularLocation>
    <subcellularLocation>
        <location evidence="2">Perikaryon</location>
    </subcellularLocation>
</comment>
<dbReference type="GO" id="GO:2001224">
    <property type="term" value="P:positive regulation of neuron migration"/>
    <property type="evidence" value="ECO:0007669"/>
    <property type="project" value="TreeGrafter"/>
</dbReference>
<evidence type="ECO:0000256" key="15">
    <source>
        <dbReference type="SAM" id="MobiDB-lite"/>
    </source>
</evidence>
<dbReference type="GO" id="GO:0048812">
    <property type="term" value="P:neuron projection morphogenesis"/>
    <property type="evidence" value="ECO:0007669"/>
    <property type="project" value="TreeGrafter"/>
</dbReference>
<dbReference type="GO" id="GO:0005737">
    <property type="term" value="C:cytoplasm"/>
    <property type="evidence" value="ECO:0007669"/>
    <property type="project" value="TreeGrafter"/>
</dbReference>
<sequence>MCVGNGSNMQMMLENLCLLKKTSKYLTYCLSSVSHRVIEEVNNIQENLEIEKTCRECVEALASKLNRQNRSLKRKSMLYMSHLGADVIAEISLDDDDDEDLQEEESGVCSSSHCQIVIIELKDKLEVILAEKKQITIDLEATREQLCQTRQELLKEKHDNTVLIAETFQQKKLLAKYNRVSQYALDEFEALQDDLKLERDLRSEAEKFAHEMLVEQKKLKRQSQMLIPSVSPTEALQKALAEINTLTHTLETQRLEHQQKVKALEEQIHSSELKKQLTALQRQIELLEEERKEWQHKHTKAETEAKDLRFTGTKYGFSFVSVSFSSLLSILRKKKDVSTEIALVEKDSSEKTPEKDIRHQAVDEMMQRIKKGVQLRHVCQRSSRARQGPVHPWYSNGIFLFRSLELSVKCPGPSSLPGTRPPSPSPKSELEKALHRRREALKAAKNNTNSSIALDLPHKQTQPEPGQNTRDQDTVTHDNHNIH</sequence>
<dbReference type="GO" id="GO:0030175">
    <property type="term" value="C:filopodium"/>
    <property type="evidence" value="ECO:0007669"/>
    <property type="project" value="UniProtKB-SubCell"/>
</dbReference>
<keyword evidence="12" id="KW-0206">Cytoskeleton</keyword>
<name>A0A8C1JZ09_CYPCA</name>
<dbReference type="GO" id="GO:0044295">
    <property type="term" value="C:axonal growth cone"/>
    <property type="evidence" value="ECO:0007669"/>
    <property type="project" value="TreeGrafter"/>
</dbReference>
<evidence type="ECO:0000256" key="13">
    <source>
        <dbReference type="ARBA" id="ARBA00023273"/>
    </source>
</evidence>
<dbReference type="InterPro" id="IPR024849">
    <property type="entry name" value="Shootin-1"/>
</dbReference>
<dbReference type="GO" id="GO:0030027">
    <property type="term" value="C:lamellipodium"/>
    <property type="evidence" value="ECO:0007669"/>
    <property type="project" value="UniProtKB-SubCell"/>
</dbReference>
<dbReference type="Ensembl" id="ENSCCRT00010042484.1">
    <property type="protein sequence ID" value="ENSCCRP00010038689.1"/>
    <property type="gene ID" value="ENSCCRG00010016527.1"/>
</dbReference>
<evidence type="ECO:0000313" key="17">
    <source>
        <dbReference type="Ensembl" id="ENSCCRP00010038689.1"/>
    </source>
</evidence>
<dbReference type="GO" id="GO:0043204">
    <property type="term" value="C:perikaryon"/>
    <property type="evidence" value="ECO:0007669"/>
    <property type="project" value="UniProtKB-SubCell"/>
</dbReference>
<evidence type="ECO:0000256" key="6">
    <source>
        <dbReference type="ARBA" id="ARBA00004624"/>
    </source>
</evidence>
<dbReference type="PANTHER" id="PTHR46606:SF3">
    <property type="entry name" value="SHOOTIN-1"/>
    <property type="match status" value="1"/>
</dbReference>
<dbReference type="InterPro" id="IPR003124">
    <property type="entry name" value="WH2_dom"/>
</dbReference>
<comment type="similarity">
    <text evidence="7">Belongs to the shootin family.</text>
</comment>
<evidence type="ECO:0000259" key="16">
    <source>
        <dbReference type="PROSITE" id="PS51082"/>
    </source>
</evidence>
<evidence type="ECO:0000256" key="11">
    <source>
        <dbReference type="ARBA" id="ARBA00023054"/>
    </source>
</evidence>
<feature type="region of interest" description="Disordered" evidence="15">
    <location>
        <begin position="411"/>
        <end position="483"/>
    </location>
</feature>
<reference evidence="17" key="2">
    <citation type="submission" date="2025-09" db="UniProtKB">
        <authorList>
            <consortium name="Ensembl"/>
        </authorList>
    </citation>
    <scope>IDENTIFICATION</scope>
</reference>
<keyword evidence="10" id="KW-0963">Cytoplasm</keyword>
<dbReference type="AlphaFoldDB" id="A0A8C1JZ09"/>
<keyword evidence="13" id="KW-0966">Cell projection</keyword>
<reference evidence="17" key="1">
    <citation type="submission" date="2025-08" db="UniProtKB">
        <authorList>
            <consortium name="Ensembl"/>
        </authorList>
    </citation>
    <scope>IDENTIFICATION</scope>
</reference>
<keyword evidence="11 14" id="KW-0175">Coiled coil</keyword>
<feature type="compositionally biased region" description="Polar residues" evidence="15">
    <location>
        <begin position="459"/>
        <end position="469"/>
    </location>
</feature>
<protein>
    <recommendedName>
        <fullName evidence="8">Shootin-1</fullName>
    </recommendedName>
</protein>
<evidence type="ECO:0000256" key="4">
    <source>
        <dbReference type="ARBA" id="ARBA00004489"/>
    </source>
</evidence>
<proteinExistence type="inferred from homology"/>
<feature type="domain" description="WH2" evidence="16">
    <location>
        <begin position="361"/>
        <end position="378"/>
    </location>
</feature>
<dbReference type="GO" id="GO:0005856">
    <property type="term" value="C:cytoskeleton"/>
    <property type="evidence" value="ECO:0007669"/>
    <property type="project" value="UniProtKB-SubCell"/>
</dbReference>
<feature type="compositionally biased region" description="Basic and acidic residues" evidence="15">
    <location>
        <begin position="470"/>
        <end position="483"/>
    </location>
</feature>